<dbReference type="SMART" id="SM00729">
    <property type="entry name" value="Elp3"/>
    <property type="match status" value="1"/>
</dbReference>
<feature type="binding site" evidence="10">
    <location>
        <position position="53"/>
    </location>
    <ligand>
        <name>[4Fe-4S] cluster</name>
        <dbReference type="ChEBI" id="CHEBI:49883"/>
        <label>1</label>
        <note>4Fe-4S-S-AdoMet</note>
    </ligand>
</feature>
<keyword evidence="8 10" id="KW-0501">Molybdenum cofactor biosynthesis</keyword>
<comment type="subunit">
    <text evidence="10">Monomer and homodimer.</text>
</comment>
<dbReference type="PROSITE" id="PS51918">
    <property type="entry name" value="RADICAL_SAM"/>
    <property type="match status" value="1"/>
</dbReference>
<dbReference type="InterPro" id="IPR006638">
    <property type="entry name" value="Elp3/MiaA/NifB-like_rSAM"/>
</dbReference>
<evidence type="ECO:0000256" key="3">
    <source>
        <dbReference type="ARBA" id="ARBA00022723"/>
    </source>
</evidence>
<dbReference type="CDD" id="cd21117">
    <property type="entry name" value="Twitch_MoaA"/>
    <property type="match status" value="1"/>
</dbReference>
<dbReference type="SFLD" id="SFLDG01383">
    <property type="entry name" value="cyclic_pyranopterin_phosphate"/>
    <property type="match status" value="1"/>
</dbReference>
<feature type="binding site" evidence="10">
    <location>
        <position position="281"/>
    </location>
    <ligand>
        <name>[4Fe-4S] cluster</name>
        <dbReference type="ChEBI" id="CHEBI:49883"/>
        <label>2</label>
        <note>4Fe-4S-substrate</note>
    </ligand>
</feature>
<keyword evidence="5 10" id="KW-0408">Iron</keyword>
<accession>A0ABW5RKV6</accession>
<organism evidence="12 13">
    <name type="scientific">Gulosibacter bifidus</name>
    <dbReference type="NCBI Taxonomy" id="272239"/>
    <lineage>
        <taxon>Bacteria</taxon>
        <taxon>Bacillati</taxon>
        <taxon>Actinomycetota</taxon>
        <taxon>Actinomycetes</taxon>
        <taxon>Micrococcales</taxon>
        <taxon>Microbacteriaceae</taxon>
        <taxon>Gulosibacter</taxon>
    </lineage>
</organism>
<feature type="binding site" evidence="10">
    <location>
        <position position="184"/>
    </location>
    <ligand>
        <name>GTP</name>
        <dbReference type="ChEBI" id="CHEBI:37565"/>
    </ligand>
</feature>
<dbReference type="EC" id="4.1.99.22" evidence="10"/>
<gene>
    <name evidence="10 12" type="primary">moaA</name>
    <name evidence="12" type="ORF">ACFSUQ_09555</name>
</gene>
<dbReference type="HAMAP" id="MF_01225_B">
    <property type="entry name" value="MoaA_B"/>
    <property type="match status" value="1"/>
</dbReference>
<evidence type="ECO:0000256" key="1">
    <source>
        <dbReference type="ARBA" id="ARBA00022485"/>
    </source>
</evidence>
<dbReference type="PANTHER" id="PTHR22960:SF0">
    <property type="entry name" value="MOLYBDENUM COFACTOR BIOSYNTHESIS PROTEIN 1"/>
    <property type="match status" value="1"/>
</dbReference>
<feature type="binding site" evidence="10">
    <location>
        <position position="46"/>
    </location>
    <ligand>
        <name>[4Fe-4S] cluster</name>
        <dbReference type="ChEBI" id="CHEBI:49883"/>
        <label>1</label>
        <note>4Fe-4S-S-AdoMet</note>
    </ligand>
</feature>
<evidence type="ECO:0000313" key="13">
    <source>
        <dbReference type="Proteomes" id="UP001597453"/>
    </source>
</evidence>
<dbReference type="SFLD" id="SFLDG01067">
    <property type="entry name" value="SPASM/twitch_domain_containing"/>
    <property type="match status" value="1"/>
</dbReference>
<sequence length="359" mass="39465">MNAVNIGIPRIRRAEPDPATVPTEGPLVDSFGRIHRDLRISLTDRCSLRCTYCMPEEGVPWLAKETLLTTPEIVRIARIAASVGIVEARLTGGEPLLRPDIVDVVRQLAQIETETGPMRISLTTNGLALPKMMDDLVAAGLERVNVSIDTLRRDRYRDLTRRDRLDDAIAGIRAARDSGLRPLKLNAVAMRGVNDDEICDLVAFAVENQAEMRFIEQMPLDAGHTWKREEMVVGEEILDALRERFRLDPVGGRGASPAEEFTIDGGPYTVGVIASVTAPFCGACDRVRLTADGQIRNCLFARDESDVRRVLRDETLTEAEQNAAVERILRVSIAGKLPGHGIDDPGFLQPDRPMSAIGG</sequence>
<dbReference type="Pfam" id="PF04055">
    <property type="entry name" value="Radical_SAM"/>
    <property type="match status" value="1"/>
</dbReference>
<reference evidence="13" key="1">
    <citation type="journal article" date="2019" name="Int. J. Syst. Evol. Microbiol.">
        <title>The Global Catalogue of Microorganisms (GCM) 10K type strain sequencing project: providing services to taxonomists for standard genome sequencing and annotation.</title>
        <authorList>
            <consortium name="The Broad Institute Genomics Platform"/>
            <consortium name="The Broad Institute Genome Sequencing Center for Infectious Disease"/>
            <person name="Wu L."/>
            <person name="Ma J."/>
        </authorList>
    </citation>
    <scope>NUCLEOTIDE SEQUENCE [LARGE SCALE GENOMIC DNA]</scope>
    <source>
        <strain evidence="13">TISTR 1511</strain>
    </source>
</reference>
<evidence type="ECO:0000256" key="5">
    <source>
        <dbReference type="ARBA" id="ARBA00023004"/>
    </source>
</evidence>
<keyword evidence="9 10" id="KW-0456">Lyase</keyword>
<feature type="domain" description="Radical SAM core" evidence="11">
    <location>
        <begin position="30"/>
        <end position="248"/>
    </location>
</feature>
<protein>
    <recommendedName>
        <fullName evidence="10">GTP 3',8-cyclase</fullName>
        <ecNumber evidence="10">4.1.99.22</ecNumber>
    </recommendedName>
    <alternativeName>
        <fullName evidence="10">Molybdenum cofactor biosynthesis protein A</fullName>
    </alternativeName>
</protein>
<comment type="pathway">
    <text evidence="10">Cofactor biosynthesis; molybdopterin biosynthesis.</text>
</comment>
<comment type="similarity">
    <text evidence="10">Belongs to the radical SAM superfamily. MoaA family.</text>
</comment>
<dbReference type="SUPFAM" id="SSF102114">
    <property type="entry name" value="Radical SAM enzymes"/>
    <property type="match status" value="1"/>
</dbReference>
<comment type="function">
    <text evidence="10">Catalyzes the cyclization of GTP to (8S)-3',8-cyclo-7,8-dihydroguanosine 5'-triphosphate.</text>
</comment>
<dbReference type="SFLD" id="SFLDS00029">
    <property type="entry name" value="Radical_SAM"/>
    <property type="match status" value="1"/>
</dbReference>
<feature type="binding site" evidence="10">
    <location>
        <position position="39"/>
    </location>
    <ligand>
        <name>GTP</name>
        <dbReference type="ChEBI" id="CHEBI:37565"/>
    </ligand>
</feature>
<keyword evidence="4 10" id="KW-0547">Nucleotide-binding</keyword>
<feature type="binding site" evidence="10">
    <location>
        <position position="52"/>
    </location>
    <ligand>
        <name>S-adenosyl-L-methionine</name>
        <dbReference type="ChEBI" id="CHEBI:59789"/>
    </ligand>
</feature>
<evidence type="ECO:0000256" key="8">
    <source>
        <dbReference type="ARBA" id="ARBA00023150"/>
    </source>
</evidence>
<dbReference type="RefSeq" id="WP_066059476.1">
    <property type="nucleotide sequence ID" value="NZ_JBHUNF010000010.1"/>
</dbReference>
<feature type="binding site" evidence="10">
    <location>
        <begin position="286"/>
        <end position="288"/>
    </location>
    <ligand>
        <name>GTP</name>
        <dbReference type="ChEBI" id="CHEBI:37565"/>
    </ligand>
</feature>
<dbReference type="InterPro" id="IPR010505">
    <property type="entry name" value="MoaA_twitch"/>
</dbReference>
<comment type="caution">
    <text evidence="12">The sequence shown here is derived from an EMBL/GenBank/DDBJ whole genome shotgun (WGS) entry which is preliminary data.</text>
</comment>
<evidence type="ECO:0000256" key="9">
    <source>
        <dbReference type="ARBA" id="ARBA00023239"/>
    </source>
</evidence>
<comment type="cofactor">
    <cofactor evidence="10">
        <name>[4Fe-4S] cluster</name>
        <dbReference type="ChEBI" id="CHEBI:49883"/>
    </cofactor>
    <text evidence="10">Binds 2 [4Fe-4S] clusters. Binds 1 [4Fe-4S] cluster coordinated with 3 cysteines and an exchangeable S-adenosyl-L-methionine and 1 [4Fe-4S] cluster coordinated with 3 cysteines and the GTP-derived substrate.</text>
</comment>
<dbReference type="Proteomes" id="UP001597453">
    <property type="component" value="Unassembled WGS sequence"/>
</dbReference>
<dbReference type="Gene3D" id="3.20.20.70">
    <property type="entry name" value="Aldolase class I"/>
    <property type="match status" value="1"/>
</dbReference>
<dbReference type="InterPro" id="IPR050105">
    <property type="entry name" value="MoCo_biosynth_MoaA/MoaC"/>
</dbReference>
<keyword evidence="7 10" id="KW-0342">GTP-binding</keyword>
<keyword evidence="2 10" id="KW-0949">S-adenosyl-L-methionine</keyword>
<evidence type="ECO:0000256" key="4">
    <source>
        <dbReference type="ARBA" id="ARBA00022741"/>
    </source>
</evidence>
<feature type="binding site" evidence="10">
    <location>
        <position position="50"/>
    </location>
    <ligand>
        <name>[4Fe-4S] cluster</name>
        <dbReference type="ChEBI" id="CHEBI:49883"/>
        <label>1</label>
        <note>4Fe-4S-S-AdoMet</note>
    </ligand>
</feature>
<dbReference type="SFLD" id="SFLDG01386">
    <property type="entry name" value="main_SPASM_domain-containing"/>
    <property type="match status" value="1"/>
</dbReference>
<proteinExistence type="inferred from homology"/>
<evidence type="ECO:0000256" key="7">
    <source>
        <dbReference type="ARBA" id="ARBA00023134"/>
    </source>
</evidence>
<feature type="binding site" evidence="10">
    <location>
        <position position="123"/>
    </location>
    <ligand>
        <name>GTP</name>
        <dbReference type="ChEBI" id="CHEBI:37565"/>
    </ligand>
</feature>
<dbReference type="InterPro" id="IPR013785">
    <property type="entry name" value="Aldolase_TIM"/>
</dbReference>
<dbReference type="InterPro" id="IPR058240">
    <property type="entry name" value="rSAM_sf"/>
</dbReference>
<dbReference type="GO" id="GO:0061798">
    <property type="term" value="F:GTP 3',8'-cyclase activity"/>
    <property type="evidence" value="ECO:0007669"/>
    <property type="project" value="UniProtKB-EC"/>
</dbReference>
<dbReference type="PANTHER" id="PTHR22960">
    <property type="entry name" value="MOLYBDOPTERIN COFACTOR SYNTHESIS PROTEIN A"/>
    <property type="match status" value="1"/>
</dbReference>
<feature type="binding site" evidence="10">
    <location>
        <position position="147"/>
    </location>
    <ligand>
        <name>S-adenosyl-L-methionine</name>
        <dbReference type="ChEBI" id="CHEBI:59789"/>
    </ligand>
</feature>
<feature type="binding site" evidence="10">
    <location>
        <position position="284"/>
    </location>
    <ligand>
        <name>[4Fe-4S] cluster</name>
        <dbReference type="ChEBI" id="CHEBI:49883"/>
        <label>2</label>
        <note>4Fe-4S-substrate</note>
    </ligand>
</feature>
<keyword evidence="6 10" id="KW-0411">Iron-sulfur</keyword>
<dbReference type="Pfam" id="PF06463">
    <property type="entry name" value="Mob_synth_C"/>
    <property type="match status" value="1"/>
</dbReference>
<evidence type="ECO:0000259" key="11">
    <source>
        <dbReference type="PROSITE" id="PS51918"/>
    </source>
</evidence>
<evidence type="ECO:0000313" key="12">
    <source>
        <dbReference type="EMBL" id="MFD2675533.1"/>
    </source>
</evidence>
<evidence type="ECO:0000256" key="10">
    <source>
        <dbReference type="HAMAP-Rule" id="MF_01225"/>
    </source>
</evidence>
<dbReference type="NCBIfam" id="TIGR02666">
    <property type="entry name" value="moaA"/>
    <property type="match status" value="1"/>
</dbReference>
<feature type="binding site" evidence="10">
    <location>
        <position position="89"/>
    </location>
    <ligand>
        <name>GTP</name>
        <dbReference type="ChEBI" id="CHEBI:37565"/>
    </ligand>
</feature>
<keyword evidence="3 10" id="KW-0479">Metal-binding</keyword>
<dbReference type="InterPro" id="IPR007197">
    <property type="entry name" value="rSAM"/>
</dbReference>
<name>A0ABW5RKV6_9MICO</name>
<evidence type="ECO:0000256" key="2">
    <source>
        <dbReference type="ARBA" id="ARBA00022691"/>
    </source>
</evidence>
<dbReference type="InterPro" id="IPR013483">
    <property type="entry name" value="MoaA"/>
</dbReference>
<dbReference type="EMBL" id="JBHUNF010000010">
    <property type="protein sequence ID" value="MFD2675533.1"/>
    <property type="molecule type" value="Genomic_DNA"/>
</dbReference>
<feature type="binding site" evidence="10">
    <location>
        <position position="298"/>
    </location>
    <ligand>
        <name>[4Fe-4S] cluster</name>
        <dbReference type="ChEBI" id="CHEBI:49883"/>
        <label>2</label>
        <note>4Fe-4S-substrate</note>
    </ligand>
</feature>
<feature type="binding site" evidence="10">
    <location>
        <position position="218"/>
    </location>
    <ligand>
        <name>S-adenosyl-L-methionine</name>
        <dbReference type="ChEBI" id="CHEBI:59789"/>
    </ligand>
</feature>
<dbReference type="CDD" id="cd01335">
    <property type="entry name" value="Radical_SAM"/>
    <property type="match status" value="1"/>
</dbReference>
<keyword evidence="1 10" id="KW-0004">4Fe-4S</keyword>
<dbReference type="InterPro" id="IPR040064">
    <property type="entry name" value="MoaA-like"/>
</dbReference>
<comment type="catalytic activity">
    <reaction evidence="10">
        <text>GTP + AH2 + S-adenosyl-L-methionine = (8S)-3',8-cyclo-7,8-dihydroguanosine 5'-triphosphate + 5'-deoxyadenosine + L-methionine + A + H(+)</text>
        <dbReference type="Rhea" id="RHEA:49576"/>
        <dbReference type="ChEBI" id="CHEBI:13193"/>
        <dbReference type="ChEBI" id="CHEBI:15378"/>
        <dbReference type="ChEBI" id="CHEBI:17319"/>
        <dbReference type="ChEBI" id="CHEBI:17499"/>
        <dbReference type="ChEBI" id="CHEBI:37565"/>
        <dbReference type="ChEBI" id="CHEBI:57844"/>
        <dbReference type="ChEBI" id="CHEBI:59789"/>
        <dbReference type="ChEBI" id="CHEBI:131766"/>
        <dbReference type="EC" id="4.1.99.22"/>
    </reaction>
</comment>
<feature type="binding site" evidence="10">
    <location>
        <position position="93"/>
    </location>
    <ligand>
        <name>S-adenosyl-L-methionine</name>
        <dbReference type="ChEBI" id="CHEBI:59789"/>
    </ligand>
</feature>
<keyword evidence="13" id="KW-1185">Reference proteome</keyword>
<evidence type="ECO:0000256" key="6">
    <source>
        <dbReference type="ARBA" id="ARBA00023014"/>
    </source>
</evidence>